<feature type="region of interest" description="Disordered" evidence="1">
    <location>
        <begin position="1"/>
        <end position="26"/>
    </location>
</feature>
<dbReference type="AlphaFoldDB" id="A0A2J6SN22"/>
<dbReference type="InParanoid" id="A0A2J6SN22"/>
<evidence type="ECO:0000313" key="3">
    <source>
        <dbReference type="Proteomes" id="UP000235371"/>
    </source>
</evidence>
<evidence type="ECO:0000256" key="1">
    <source>
        <dbReference type="SAM" id="MobiDB-lite"/>
    </source>
</evidence>
<dbReference type="RefSeq" id="XP_024729073.1">
    <property type="nucleotide sequence ID" value="XM_024881878.1"/>
</dbReference>
<sequence>MFHRLLPVTPPHRNLRSEETFGPPLLPHHQPTLLPPANKLCSLASDRAPISAYTAATGTALLFLLENVDNSLPDRLE</sequence>
<name>A0A2J6SN22_9HELO</name>
<organism evidence="2 3">
    <name type="scientific">Hyaloscypha bicolor E</name>
    <dbReference type="NCBI Taxonomy" id="1095630"/>
    <lineage>
        <taxon>Eukaryota</taxon>
        <taxon>Fungi</taxon>
        <taxon>Dikarya</taxon>
        <taxon>Ascomycota</taxon>
        <taxon>Pezizomycotina</taxon>
        <taxon>Leotiomycetes</taxon>
        <taxon>Helotiales</taxon>
        <taxon>Hyaloscyphaceae</taxon>
        <taxon>Hyaloscypha</taxon>
        <taxon>Hyaloscypha bicolor</taxon>
    </lineage>
</organism>
<keyword evidence="3" id="KW-1185">Reference proteome</keyword>
<reference evidence="2 3" key="1">
    <citation type="submission" date="2016-04" db="EMBL/GenBank/DDBJ databases">
        <title>A degradative enzymes factory behind the ericoid mycorrhizal symbiosis.</title>
        <authorList>
            <consortium name="DOE Joint Genome Institute"/>
            <person name="Martino E."/>
            <person name="Morin E."/>
            <person name="Grelet G."/>
            <person name="Kuo A."/>
            <person name="Kohler A."/>
            <person name="Daghino S."/>
            <person name="Barry K."/>
            <person name="Choi C."/>
            <person name="Cichocki N."/>
            <person name="Clum A."/>
            <person name="Copeland A."/>
            <person name="Hainaut M."/>
            <person name="Haridas S."/>
            <person name="Labutti K."/>
            <person name="Lindquist E."/>
            <person name="Lipzen A."/>
            <person name="Khouja H.-R."/>
            <person name="Murat C."/>
            <person name="Ohm R."/>
            <person name="Olson A."/>
            <person name="Spatafora J."/>
            <person name="Veneault-Fourrey C."/>
            <person name="Henrissat B."/>
            <person name="Grigoriev I."/>
            <person name="Martin F."/>
            <person name="Perotto S."/>
        </authorList>
    </citation>
    <scope>NUCLEOTIDE SEQUENCE [LARGE SCALE GENOMIC DNA]</scope>
    <source>
        <strain evidence="2 3">E</strain>
    </source>
</reference>
<protein>
    <submittedName>
        <fullName evidence="2">Uncharacterized protein</fullName>
    </submittedName>
</protein>
<evidence type="ECO:0000313" key="2">
    <source>
        <dbReference type="EMBL" id="PMD52169.1"/>
    </source>
</evidence>
<gene>
    <name evidence="2" type="ORF">K444DRAFT_621317</name>
</gene>
<proteinExistence type="predicted"/>
<dbReference type="GeneID" id="36589955"/>
<dbReference type="Proteomes" id="UP000235371">
    <property type="component" value="Unassembled WGS sequence"/>
</dbReference>
<accession>A0A2J6SN22</accession>
<dbReference type="EMBL" id="KZ613912">
    <property type="protein sequence ID" value="PMD52169.1"/>
    <property type="molecule type" value="Genomic_DNA"/>
</dbReference>